<comment type="caution">
    <text evidence="1">The sequence shown here is derived from an EMBL/GenBank/DDBJ whole genome shotgun (WGS) entry which is preliminary data.</text>
</comment>
<name>A0A6V8NVD8_9ACTN</name>
<dbReference type="AlphaFoldDB" id="A0A6V8NVD8"/>
<dbReference type="EMBL" id="BLRW01000295">
    <property type="protein sequence ID" value="GFP24013.1"/>
    <property type="molecule type" value="Genomic_DNA"/>
</dbReference>
<gene>
    <name evidence="1" type="ORF">HKBW3S09_01479</name>
</gene>
<organism evidence="1 2">
    <name type="scientific">Candidatus Hakubella thermalkaliphila</name>
    <dbReference type="NCBI Taxonomy" id="2754717"/>
    <lineage>
        <taxon>Bacteria</taxon>
        <taxon>Bacillati</taxon>
        <taxon>Actinomycetota</taxon>
        <taxon>Actinomycetota incertae sedis</taxon>
        <taxon>Candidatus Hakubellales</taxon>
        <taxon>Candidatus Hakubellaceae</taxon>
        <taxon>Candidatus Hakubella</taxon>
    </lineage>
</organism>
<proteinExistence type="predicted"/>
<reference evidence="1 2" key="1">
    <citation type="journal article" date="2020" name="Front. Microbiol.">
        <title>Single-cell genomics of novel Actinobacteria with the Wood-Ljungdahl pathway discovered in a serpentinizing system.</title>
        <authorList>
            <person name="Merino N."/>
            <person name="Kawai M."/>
            <person name="Boyd E.S."/>
            <person name="Colman D.R."/>
            <person name="McGlynn S.E."/>
            <person name="Nealson K.H."/>
            <person name="Kurokawa K."/>
            <person name="Hongoh Y."/>
        </authorList>
    </citation>
    <scope>NUCLEOTIDE SEQUENCE [LARGE SCALE GENOMIC DNA]</scope>
    <source>
        <strain evidence="1 2">S09_30</strain>
    </source>
</reference>
<accession>A0A6V8NVD8</accession>
<protein>
    <submittedName>
        <fullName evidence="1">Uncharacterized protein</fullName>
    </submittedName>
</protein>
<evidence type="ECO:0000313" key="2">
    <source>
        <dbReference type="Proteomes" id="UP000585609"/>
    </source>
</evidence>
<dbReference type="Proteomes" id="UP000585609">
    <property type="component" value="Unassembled WGS sequence"/>
</dbReference>
<feature type="non-terminal residue" evidence="1">
    <location>
        <position position="1"/>
    </location>
</feature>
<sequence length="40" mass="4479">QAIISRGRWCRAKDMLSKLGQVILATAVTTEGQGRENWSF</sequence>
<evidence type="ECO:0000313" key="1">
    <source>
        <dbReference type="EMBL" id="GFP24013.1"/>
    </source>
</evidence>